<proteinExistence type="predicted"/>
<reference evidence="1" key="1">
    <citation type="submission" date="2020-11" db="EMBL/GenBank/DDBJ databases">
        <title>Adaptations for nitrogen fixation in a non-lichenized fungal sporocarp promotes dispersal by wood-feeding termites.</title>
        <authorList>
            <consortium name="DOE Joint Genome Institute"/>
            <person name="Koch R.A."/>
            <person name="Yoon G."/>
            <person name="Arayal U."/>
            <person name="Lail K."/>
            <person name="Amirebrahimi M."/>
            <person name="Labutti K."/>
            <person name="Lipzen A."/>
            <person name="Riley R."/>
            <person name="Barry K."/>
            <person name="Henrissat B."/>
            <person name="Grigoriev I.V."/>
            <person name="Herr J.R."/>
            <person name="Aime M.C."/>
        </authorList>
    </citation>
    <scope>NUCLEOTIDE SEQUENCE</scope>
    <source>
        <strain evidence="1">MCA 3950</strain>
    </source>
</reference>
<sequence length="197" mass="22107">MPIRHTPSAPAAFRVRVFVEQLKFRSDPRSGDLTSCPLMISPDLHLRASQSPSCHPGVLGCFSDSSSPSKLMFSLPRLSGRNNSYRSVHPLHSLRRILRRTSKHWLRSSVPQVHYSGRNGADWRGGGRSVLALHENVDSPSPKEVSDGGSVNGQEWFRIAYKNQIPDWLKLEKNGVYGLCYLRRTGTRNEVVALFLT</sequence>
<dbReference type="Proteomes" id="UP000812287">
    <property type="component" value="Unassembled WGS sequence"/>
</dbReference>
<dbReference type="GeneID" id="66101851"/>
<evidence type="ECO:0000313" key="1">
    <source>
        <dbReference type="EMBL" id="KAG7441432.1"/>
    </source>
</evidence>
<organism evidence="1 2">
    <name type="scientific">Guyanagaster necrorhizus</name>
    <dbReference type="NCBI Taxonomy" id="856835"/>
    <lineage>
        <taxon>Eukaryota</taxon>
        <taxon>Fungi</taxon>
        <taxon>Dikarya</taxon>
        <taxon>Basidiomycota</taxon>
        <taxon>Agaricomycotina</taxon>
        <taxon>Agaricomycetes</taxon>
        <taxon>Agaricomycetidae</taxon>
        <taxon>Agaricales</taxon>
        <taxon>Marasmiineae</taxon>
        <taxon>Physalacriaceae</taxon>
        <taxon>Guyanagaster</taxon>
    </lineage>
</organism>
<protein>
    <submittedName>
        <fullName evidence="1">Uncharacterized protein</fullName>
    </submittedName>
</protein>
<accession>A0A9P7VJ38</accession>
<dbReference type="EMBL" id="MU250560">
    <property type="protein sequence ID" value="KAG7441432.1"/>
    <property type="molecule type" value="Genomic_DNA"/>
</dbReference>
<comment type="caution">
    <text evidence="1">The sequence shown here is derived from an EMBL/GenBank/DDBJ whole genome shotgun (WGS) entry which is preliminary data.</text>
</comment>
<gene>
    <name evidence="1" type="ORF">BT62DRAFT_1080162</name>
</gene>
<name>A0A9P7VJ38_9AGAR</name>
<keyword evidence="2" id="KW-1185">Reference proteome</keyword>
<dbReference type="AlphaFoldDB" id="A0A9P7VJ38"/>
<dbReference type="RefSeq" id="XP_043034932.1">
    <property type="nucleotide sequence ID" value="XM_043179557.1"/>
</dbReference>
<evidence type="ECO:0000313" key="2">
    <source>
        <dbReference type="Proteomes" id="UP000812287"/>
    </source>
</evidence>